<dbReference type="KEGG" id="eus:EUTSA_v10009791mg"/>
<dbReference type="PANTHER" id="PTHR46225">
    <property type="entry name" value="C3H4 TYPE ZINC FINGER PROTEIN"/>
    <property type="match status" value="1"/>
</dbReference>
<evidence type="ECO:0008006" key="5">
    <source>
        <dbReference type="Google" id="ProtNLM"/>
    </source>
</evidence>
<feature type="transmembrane region" description="Helical" evidence="2">
    <location>
        <begin position="148"/>
        <end position="165"/>
    </location>
</feature>
<keyword evidence="2" id="KW-0812">Transmembrane</keyword>
<gene>
    <name evidence="3" type="ORF">EUTSA_v10009791mg</name>
</gene>
<reference evidence="3 4" key="1">
    <citation type="journal article" date="2013" name="Front. Plant Sci.">
        <title>The Reference Genome of the Halophytic Plant Eutrema salsugineum.</title>
        <authorList>
            <person name="Yang R."/>
            <person name="Jarvis D.E."/>
            <person name="Chen H."/>
            <person name="Beilstein M.A."/>
            <person name="Grimwood J."/>
            <person name="Jenkins J."/>
            <person name="Shu S."/>
            <person name="Prochnik S."/>
            <person name="Xin M."/>
            <person name="Ma C."/>
            <person name="Schmutz J."/>
            <person name="Wing R.A."/>
            <person name="Mitchell-Olds T."/>
            <person name="Schumaker K.S."/>
            <person name="Wang X."/>
        </authorList>
    </citation>
    <scope>NUCLEOTIDE SEQUENCE [LARGE SCALE GENOMIC DNA]</scope>
</reference>
<dbReference type="OrthoDB" id="1613352at2759"/>
<evidence type="ECO:0000313" key="4">
    <source>
        <dbReference type="Proteomes" id="UP000030689"/>
    </source>
</evidence>
<dbReference type="STRING" id="72664.V4KC05"/>
<feature type="transmembrane region" description="Helical" evidence="2">
    <location>
        <begin position="124"/>
        <end position="142"/>
    </location>
</feature>
<keyword evidence="2" id="KW-0472">Membrane</keyword>
<feature type="region of interest" description="Disordered" evidence="1">
    <location>
        <begin position="1"/>
        <end position="26"/>
    </location>
</feature>
<dbReference type="PANTHER" id="PTHR46225:SF13">
    <property type="entry name" value="E3 UBIQUITIN-PROTEIN LIGASE-RELATED"/>
    <property type="match status" value="1"/>
</dbReference>
<dbReference type="OMA" id="ICAATCC"/>
<name>V4KC05_EUTSA</name>
<dbReference type="Proteomes" id="UP000030689">
    <property type="component" value="Unassembled WGS sequence"/>
</dbReference>
<dbReference type="Gramene" id="ESQ35245">
    <property type="protein sequence ID" value="ESQ35245"/>
    <property type="gene ID" value="EUTSA_v10009791mg"/>
</dbReference>
<evidence type="ECO:0000313" key="3">
    <source>
        <dbReference type="EMBL" id="ESQ35245.1"/>
    </source>
</evidence>
<proteinExistence type="predicted"/>
<protein>
    <recommendedName>
        <fullName evidence="5">Transmembrane protein</fullName>
    </recommendedName>
</protein>
<feature type="transmembrane region" description="Helical" evidence="2">
    <location>
        <begin position="83"/>
        <end position="103"/>
    </location>
</feature>
<organism evidence="3 4">
    <name type="scientific">Eutrema salsugineum</name>
    <name type="common">Saltwater cress</name>
    <name type="synonym">Sisymbrium salsugineum</name>
    <dbReference type="NCBI Taxonomy" id="72664"/>
    <lineage>
        <taxon>Eukaryota</taxon>
        <taxon>Viridiplantae</taxon>
        <taxon>Streptophyta</taxon>
        <taxon>Embryophyta</taxon>
        <taxon>Tracheophyta</taxon>
        <taxon>Spermatophyta</taxon>
        <taxon>Magnoliopsida</taxon>
        <taxon>eudicotyledons</taxon>
        <taxon>Gunneridae</taxon>
        <taxon>Pentapetalae</taxon>
        <taxon>rosids</taxon>
        <taxon>malvids</taxon>
        <taxon>Brassicales</taxon>
        <taxon>Brassicaceae</taxon>
        <taxon>Eutremeae</taxon>
        <taxon>Eutrema</taxon>
    </lineage>
</organism>
<accession>V4KC05</accession>
<feature type="transmembrane region" description="Helical" evidence="2">
    <location>
        <begin position="46"/>
        <end position="71"/>
    </location>
</feature>
<sequence length="191" mass="21118">MEGPLLTKDERNVDVTRNGDSSSDDEHNVNITINDDFSSTVAQIPYVFAFILNSCELVVTLVQIVAAIVVVTGTKGDHTEATWINVYTCGCIANVLILCWRFCNYQNATSETGINSVMIILKMILEYFFVGWSVVFLWVFVGNSSLDHTIPLSGLCVTFLVFSFLRYVLPNLICAAMCCCMSVTLGIRSIS</sequence>
<evidence type="ECO:0000256" key="1">
    <source>
        <dbReference type="SAM" id="MobiDB-lite"/>
    </source>
</evidence>
<keyword evidence="4" id="KW-1185">Reference proteome</keyword>
<dbReference type="AlphaFoldDB" id="V4KC05"/>
<keyword evidence="2" id="KW-1133">Transmembrane helix</keyword>
<evidence type="ECO:0000256" key="2">
    <source>
        <dbReference type="SAM" id="Phobius"/>
    </source>
</evidence>
<dbReference type="EMBL" id="KI517683">
    <property type="protein sequence ID" value="ESQ35245.1"/>
    <property type="molecule type" value="Genomic_DNA"/>
</dbReference>